<name>A0AAN8NMH7_9PEZI</name>
<feature type="region of interest" description="Disordered" evidence="1">
    <location>
        <begin position="1"/>
        <end position="31"/>
    </location>
</feature>
<keyword evidence="3" id="KW-1185">Reference proteome</keyword>
<evidence type="ECO:0000313" key="2">
    <source>
        <dbReference type="EMBL" id="KAK6520645.1"/>
    </source>
</evidence>
<reference evidence="2 3" key="1">
    <citation type="submission" date="2019-10" db="EMBL/GenBank/DDBJ databases">
        <authorList>
            <person name="Palmer J.M."/>
        </authorList>
    </citation>
    <scope>NUCLEOTIDE SEQUENCE [LARGE SCALE GENOMIC DNA]</scope>
    <source>
        <strain evidence="2 3">TWF506</strain>
    </source>
</reference>
<comment type="caution">
    <text evidence="2">The sequence shown here is derived from an EMBL/GenBank/DDBJ whole genome shotgun (WGS) entry which is preliminary data.</text>
</comment>
<gene>
    <name evidence="2" type="ORF">TWF506_000895</name>
</gene>
<dbReference type="AlphaFoldDB" id="A0AAN8NMH7"/>
<evidence type="ECO:0000313" key="3">
    <source>
        <dbReference type="Proteomes" id="UP001307849"/>
    </source>
</evidence>
<sequence>MELEKRVPGRAVGHQGHKETLHGHRRNFRGTKMRNCRITDVRTAHATIRDMKEGQGENFAIVHCDRIHADSTYQVGMAPNSPYAQNPYDIQLFEH</sequence>
<evidence type="ECO:0000256" key="1">
    <source>
        <dbReference type="SAM" id="MobiDB-lite"/>
    </source>
</evidence>
<dbReference type="Proteomes" id="UP001307849">
    <property type="component" value="Unassembled WGS sequence"/>
</dbReference>
<accession>A0AAN8NMH7</accession>
<proteinExistence type="predicted"/>
<dbReference type="EMBL" id="JAVHJM010000001">
    <property type="protein sequence ID" value="KAK6520645.1"/>
    <property type="molecule type" value="Genomic_DNA"/>
</dbReference>
<protein>
    <submittedName>
        <fullName evidence="2">Uncharacterized protein</fullName>
    </submittedName>
</protein>
<organism evidence="2 3">
    <name type="scientific">Arthrobotrys conoides</name>
    <dbReference type="NCBI Taxonomy" id="74498"/>
    <lineage>
        <taxon>Eukaryota</taxon>
        <taxon>Fungi</taxon>
        <taxon>Dikarya</taxon>
        <taxon>Ascomycota</taxon>
        <taxon>Pezizomycotina</taxon>
        <taxon>Orbiliomycetes</taxon>
        <taxon>Orbiliales</taxon>
        <taxon>Orbiliaceae</taxon>
        <taxon>Arthrobotrys</taxon>
    </lineage>
</organism>